<evidence type="ECO:0000313" key="3">
    <source>
        <dbReference type="Proteomes" id="UP000095038"/>
    </source>
</evidence>
<dbReference type="AlphaFoldDB" id="A0A1D2VQY6"/>
<dbReference type="InParanoid" id="A0A1D2VQY6"/>
<name>A0A1D2VQY6_9ASCO</name>
<dbReference type="Proteomes" id="UP000095038">
    <property type="component" value="Unassembled WGS sequence"/>
</dbReference>
<protein>
    <submittedName>
        <fullName evidence="2">Uncharacterized protein</fullName>
    </submittedName>
</protein>
<dbReference type="EMBL" id="KV454475">
    <property type="protein sequence ID" value="ODV64009.1"/>
    <property type="molecule type" value="Genomic_DNA"/>
</dbReference>
<keyword evidence="3" id="KW-1185">Reference proteome</keyword>
<organism evidence="2 3">
    <name type="scientific">Ascoidea rubescens DSM 1968</name>
    <dbReference type="NCBI Taxonomy" id="1344418"/>
    <lineage>
        <taxon>Eukaryota</taxon>
        <taxon>Fungi</taxon>
        <taxon>Dikarya</taxon>
        <taxon>Ascomycota</taxon>
        <taxon>Saccharomycotina</taxon>
        <taxon>Saccharomycetes</taxon>
        <taxon>Ascoideaceae</taxon>
        <taxon>Ascoidea</taxon>
    </lineage>
</organism>
<dbReference type="GeneID" id="30962162"/>
<evidence type="ECO:0000256" key="1">
    <source>
        <dbReference type="SAM" id="MobiDB-lite"/>
    </source>
</evidence>
<feature type="region of interest" description="Disordered" evidence="1">
    <location>
        <begin position="158"/>
        <end position="181"/>
    </location>
</feature>
<proteinExistence type="predicted"/>
<evidence type="ECO:0000313" key="2">
    <source>
        <dbReference type="EMBL" id="ODV64009.1"/>
    </source>
</evidence>
<gene>
    <name evidence="2" type="ORF">ASCRUDRAFT_101357</name>
</gene>
<accession>A0A1D2VQY6</accession>
<reference evidence="3" key="1">
    <citation type="submission" date="2016-05" db="EMBL/GenBank/DDBJ databases">
        <title>Comparative genomics of biotechnologically important yeasts.</title>
        <authorList>
            <consortium name="DOE Joint Genome Institute"/>
            <person name="Riley R."/>
            <person name="Haridas S."/>
            <person name="Wolfe K.H."/>
            <person name="Lopes M.R."/>
            <person name="Hittinger C.T."/>
            <person name="Goker M."/>
            <person name="Salamov A."/>
            <person name="Wisecaver J."/>
            <person name="Long T.M."/>
            <person name="Aerts A.L."/>
            <person name="Barry K."/>
            <person name="Choi C."/>
            <person name="Clum A."/>
            <person name="Coughlan A.Y."/>
            <person name="Deshpande S."/>
            <person name="Douglass A.P."/>
            <person name="Hanson S.J."/>
            <person name="Klenk H.-P."/>
            <person name="Labutti K."/>
            <person name="Lapidus A."/>
            <person name="Lindquist E."/>
            <person name="Lipzen A."/>
            <person name="Meier-Kolthoff J.P."/>
            <person name="Ohm R.A."/>
            <person name="Otillar R.P."/>
            <person name="Pangilinan J."/>
            <person name="Peng Y."/>
            <person name="Rokas A."/>
            <person name="Rosa C.A."/>
            <person name="Scheuner C."/>
            <person name="Sibirny A.A."/>
            <person name="Slot J.C."/>
            <person name="Stielow J.B."/>
            <person name="Sun H."/>
            <person name="Kurtzman C.P."/>
            <person name="Blackwell M."/>
            <person name="Grigoriev I.V."/>
            <person name="Jeffries T.W."/>
        </authorList>
    </citation>
    <scope>NUCLEOTIDE SEQUENCE [LARGE SCALE GENOMIC DNA]</scope>
    <source>
        <strain evidence="3">DSM 1968</strain>
    </source>
</reference>
<sequence>MLANSEKIEIKVLNNSEISKKKALNQNKLNNGFEKKNESKKRRRRELDVSSIDININVNNSDETIRSPGSLTSSTSPYKYINENSTVSDWDDEKWKTFIKLVYKAVKKKDKKLLYNTKVIEKFGIVDGLELSLKEKLIRKYYKMGNFNKMSYKKRRISENDNINNSSNDLNKDKQKDKQNT</sequence>
<dbReference type="RefSeq" id="XP_020050316.1">
    <property type="nucleotide sequence ID" value="XM_020188526.1"/>
</dbReference>
<feature type="compositionally biased region" description="Basic and acidic residues" evidence="1">
    <location>
        <begin position="170"/>
        <end position="181"/>
    </location>
</feature>
<feature type="compositionally biased region" description="Low complexity" evidence="1">
    <location>
        <begin position="160"/>
        <end position="169"/>
    </location>
</feature>